<evidence type="ECO:0000313" key="1">
    <source>
        <dbReference type="EMBL" id="PNV68590.1"/>
    </source>
</evidence>
<dbReference type="AlphaFoldDB" id="A0A2K2UEM2"/>
<proteinExistence type="predicted"/>
<dbReference type="RefSeq" id="WP_103263917.1">
    <property type="nucleotide sequence ID" value="NZ_CABMLE010000001.1"/>
</dbReference>
<accession>A0A2K2UEM2</accession>
<keyword evidence="1" id="KW-0378">Hydrolase</keyword>
<gene>
    <name evidence="1" type="ORF">C2L71_00975</name>
</gene>
<reference evidence="2" key="1">
    <citation type="submission" date="2018-01" db="EMBL/GenBank/DDBJ databases">
        <title>Rubneribacter badeniensis gen. nov., sp. nov., and Colonibacter rubneri, gen. nov., sp. nov., WGS of new members of the Eggerthellaceae.</title>
        <authorList>
            <person name="Danylec N."/>
            <person name="Stoll D.A."/>
            <person name="Doetsch A."/>
            <person name="Kulling S.E."/>
            <person name="Huch M."/>
        </authorList>
    </citation>
    <scope>NUCLEOTIDE SEQUENCE [LARGE SCALE GENOMIC DNA]</scope>
    <source>
        <strain evidence="2">ResAG-96</strain>
    </source>
</reference>
<protein>
    <submittedName>
        <fullName evidence="1">DNA helicase UvrC</fullName>
    </submittedName>
</protein>
<dbReference type="Proteomes" id="UP000236197">
    <property type="component" value="Unassembled WGS sequence"/>
</dbReference>
<dbReference type="InterPro" id="IPR009366">
    <property type="entry name" value="Protein_Veg"/>
</dbReference>
<dbReference type="PANTHER" id="PTHR40026:SF1">
    <property type="entry name" value="PROTEIN VEG"/>
    <property type="match status" value="1"/>
</dbReference>
<dbReference type="EMBL" id="PPEK01000001">
    <property type="protein sequence ID" value="PNV68590.1"/>
    <property type="molecule type" value="Genomic_DNA"/>
</dbReference>
<name>A0A2K2UEM2_9ACTN</name>
<dbReference type="Pfam" id="PF06257">
    <property type="entry name" value="VEG"/>
    <property type="match status" value="1"/>
</dbReference>
<dbReference type="OrthoDB" id="3175325at2"/>
<evidence type="ECO:0000313" key="2">
    <source>
        <dbReference type="Proteomes" id="UP000236197"/>
    </source>
</evidence>
<organism evidence="1 2">
    <name type="scientific">Enteroscipio rubneri</name>
    <dbReference type="NCBI Taxonomy" id="2070686"/>
    <lineage>
        <taxon>Bacteria</taxon>
        <taxon>Bacillati</taxon>
        <taxon>Actinomycetota</taxon>
        <taxon>Coriobacteriia</taxon>
        <taxon>Eggerthellales</taxon>
        <taxon>Eggerthellaceae</taxon>
        <taxon>Enteroscipio</taxon>
    </lineage>
</organism>
<dbReference type="GO" id="GO:0006355">
    <property type="term" value="P:regulation of DNA-templated transcription"/>
    <property type="evidence" value="ECO:0007669"/>
    <property type="project" value="InterPro"/>
</dbReference>
<keyword evidence="1" id="KW-0547">Nucleotide-binding</keyword>
<dbReference type="PANTHER" id="PTHR40026">
    <property type="entry name" value="PROTEIN VEG"/>
    <property type="match status" value="1"/>
</dbReference>
<keyword evidence="1" id="KW-0347">Helicase</keyword>
<comment type="caution">
    <text evidence="1">The sequence shown here is derived from an EMBL/GenBank/DDBJ whole genome shotgun (WGS) entry which is preliminary data.</text>
</comment>
<keyword evidence="2" id="KW-1185">Reference proteome</keyword>
<dbReference type="Gene3D" id="2.30.30.100">
    <property type="match status" value="1"/>
</dbReference>
<dbReference type="GO" id="GO:0004386">
    <property type="term" value="F:helicase activity"/>
    <property type="evidence" value="ECO:0007669"/>
    <property type="project" value="UniProtKB-KW"/>
</dbReference>
<keyword evidence="1" id="KW-0067">ATP-binding</keyword>
<sequence length="119" mass="13580">MDLAKQAKIVDSIHDTLHDFVGQRLKVRANMGRSKIVESEGVLMQVHPQLFIMEVDRKRGRTARQSYQYVDVLTGMVELSQNGEPLFEPFIPDGSQDAETPLTDRSSLIEEFEEEKMLS</sequence>